<evidence type="ECO:0000256" key="1">
    <source>
        <dbReference type="ARBA" id="ARBA00004123"/>
    </source>
</evidence>
<keyword evidence="2" id="KW-0902">Two-component regulatory system</keyword>
<dbReference type="InterPro" id="IPR011006">
    <property type="entry name" value="CheY-like_superfamily"/>
</dbReference>
<dbReference type="GO" id="GO:0000160">
    <property type="term" value="P:phosphorelay signal transduction system"/>
    <property type="evidence" value="ECO:0007669"/>
    <property type="project" value="UniProtKB-KW"/>
</dbReference>
<keyword evidence="4" id="KW-0804">Transcription</keyword>
<dbReference type="Gene3D" id="3.40.50.2300">
    <property type="match status" value="1"/>
</dbReference>
<dbReference type="PANTHER" id="PTHR43874">
    <property type="entry name" value="TWO-COMPONENT RESPONSE REGULATOR"/>
    <property type="match status" value="1"/>
</dbReference>
<dbReference type="EMBL" id="CABITT030000005">
    <property type="protein sequence ID" value="VVB06646.1"/>
    <property type="molecule type" value="Genomic_DNA"/>
</dbReference>
<keyword evidence="5" id="KW-0539">Nucleus</keyword>
<dbReference type="GO" id="GO:0009736">
    <property type="term" value="P:cytokinin-activated signaling pathway"/>
    <property type="evidence" value="ECO:0007669"/>
    <property type="project" value="InterPro"/>
</dbReference>
<name>A0A565BZ50_9BRAS</name>
<evidence type="ECO:0000256" key="2">
    <source>
        <dbReference type="ARBA" id="ARBA00023012"/>
    </source>
</evidence>
<dbReference type="SUPFAM" id="SSF52172">
    <property type="entry name" value="CheY-like"/>
    <property type="match status" value="1"/>
</dbReference>
<dbReference type="PROSITE" id="PS50110">
    <property type="entry name" value="RESPONSE_REGULATORY"/>
    <property type="match status" value="1"/>
</dbReference>
<evidence type="ECO:0000256" key="5">
    <source>
        <dbReference type="ARBA" id="ARBA00023242"/>
    </source>
</evidence>
<evidence type="ECO:0000259" key="7">
    <source>
        <dbReference type="PROSITE" id="PS50110"/>
    </source>
</evidence>
<feature type="modified residue" description="4-aspartylphosphate" evidence="6">
    <location>
        <position position="38"/>
    </location>
</feature>
<evidence type="ECO:0000256" key="6">
    <source>
        <dbReference type="PROSITE-ProRule" id="PRU00169"/>
    </source>
</evidence>
<proteinExistence type="predicted"/>
<gene>
    <name evidence="8" type="ORF">ANE_LOCUS17090</name>
</gene>
<evidence type="ECO:0000313" key="9">
    <source>
        <dbReference type="Proteomes" id="UP000489600"/>
    </source>
</evidence>
<organism evidence="8 9">
    <name type="scientific">Arabis nemorensis</name>
    <dbReference type="NCBI Taxonomy" id="586526"/>
    <lineage>
        <taxon>Eukaryota</taxon>
        <taxon>Viridiplantae</taxon>
        <taxon>Streptophyta</taxon>
        <taxon>Embryophyta</taxon>
        <taxon>Tracheophyta</taxon>
        <taxon>Spermatophyta</taxon>
        <taxon>Magnoliopsida</taxon>
        <taxon>eudicotyledons</taxon>
        <taxon>Gunneridae</taxon>
        <taxon>Pentapetalae</taxon>
        <taxon>rosids</taxon>
        <taxon>malvids</taxon>
        <taxon>Brassicales</taxon>
        <taxon>Brassicaceae</taxon>
        <taxon>Arabideae</taxon>
        <taxon>Arabis</taxon>
    </lineage>
</organism>
<feature type="domain" description="Response regulatory" evidence="7">
    <location>
        <begin position="1"/>
        <end position="64"/>
    </location>
</feature>
<reference evidence="8" key="1">
    <citation type="submission" date="2019-07" db="EMBL/GenBank/DDBJ databases">
        <authorList>
            <person name="Dittberner H."/>
        </authorList>
    </citation>
    <scope>NUCLEOTIDE SEQUENCE [LARGE SCALE GENOMIC DNA]</scope>
</reference>
<dbReference type="AlphaFoldDB" id="A0A565BZ50"/>
<accession>A0A565BZ50</accession>
<keyword evidence="6" id="KW-0597">Phosphoprotein</keyword>
<sequence length="64" mass="7464">MKNLMTQFSYQVTYYENGDDAIAFLKKKKHEIDLVLWDYHMPNINGLEALKTIGKEMDLPVAND</sequence>
<dbReference type="Pfam" id="PF00072">
    <property type="entry name" value="Response_reg"/>
    <property type="match status" value="1"/>
</dbReference>
<dbReference type="PANTHER" id="PTHR43874:SF82">
    <property type="entry name" value="TWO-COMPONENT RESPONSE REGULATOR ARR20-RELATED"/>
    <property type="match status" value="1"/>
</dbReference>
<evidence type="ECO:0000256" key="4">
    <source>
        <dbReference type="ARBA" id="ARBA00023163"/>
    </source>
</evidence>
<evidence type="ECO:0000313" key="8">
    <source>
        <dbReference type="EMBL" id="VVB06646.1"/>
    </source>
</evidence>
<dbReference type="OrthoDB" id="1080777at2759"/>
<dbReference type="InterPro" id="IPR001789">
    <property type="entry name" value="Sig_transdc_resp-reg_receiver"/>
</dbReference>
<protein>
    <recommendedName>
        <fullName evidence="7">Response regulatory domain-containing protein</fullName>
    </recommendedName>
</protein>
<comment type="subcellular location">
    <subcellularLocation>
        <location evidence="1">Nucleus</location>
    </subcellularLocation>
</comment>
<keyword evidence="9" id="KW-1185">Reference proteome</keyword>
<dbReference type="InterPro" id="IPR045279">
    <property type="entry name" value="ARR-like"/>
</dbReference>
<dbReference type="Proteomes" id="UP000489600">
    <property type="component" value="Unassembled WGS sequence"/>
</dbReference>
<keyword evidence="3" id="KW-0805">Transcription regulation</keyword>
<evidence type="ECO:0000256" key="3">
    <source>
        <dbReference type="ARBA" id="ARBA00023015"/>
    </source>
</evidence>
<dbReference type="GO" id="GO:0005634">
    <property type="term" value="C:nucleus"/>
    <property type="evidence" value="ECO:0007669"/>
    <property type="project" value="UniProtKB-SubCell"/>
</dbReference>
<comment type="caution">
    <text evidence="8">The sequence shown here is derived from an EMBL/GenBank/DDBJ whole genome shotgun (WGS) entry which is preliminary data.</text>
</comment>